<dbReference type="InterPro" id="IPR012187">
    <property type="entry name" value="Disulphide_bond_form_BdbC"/>
</dbReference>
<keyword evidence="3" id="KW-0560">Oxidoreductase</keyword>
<keyword evidence="2" id="KW-0249">Electron transport</keyword>
<gene>
    <name evidence="8" type="ORF">KC571_04135</name>
</gene>
<protein>
    <submittedName>
        <fullName evidence="8">Disulfide bond formation protein B</fullName>
    </submittedName>
</protein>
<keyword evidence="7" id="KW-0812">Transmembrane</keyword>
<dbReference type="PANTHER" id="PTHR43469">
    <property type="entry name" value="DISULFIDE FORMATION PROTEIN-RELATED"/>
    <property type="match status" value="1"/>
</dbReference>
<feature type="transmembrane region" description="Helical" evidence="7">
    <location>
        <begin position="38"/>
        <end position="63"/>
    </location>
</feature>
<accession>A0A955RQK1</accession>
<dbReference type="Proteomes" id="UP000701698">
    <property type="component" value="Unassembled WGS sequence"/>
</dbReference>
<reference evidence="8" key="2">
    <citation type="journal article" date="2021" name="Microbiome">
        <title>Successional dynamics and alternative stable states in a saline activated sludge microbial community over 9 years.</title>
        <authorList>
            <person name="Wang Y."/>
            <person name="Ye J."/>
            <person name="Ju F."/>
            <person name="Liu L."/>
            <person name="Boyd J.A."/>
            <person name="Deng Y."/>
            <person name="Parks D.H."/>
            <person name="Jiang X."/>
            <person name="Yin X."/>
            <person name="Woodcroft B.J."/>
            <person name="Tyson G.W."/>
            <person name="Hugenholtz P."/>
            <person name="Polz M.F."/>
            <person name="Zhang T."/>
        </authorList>
    </citation>
    <scope>NUCLEOTIDE SEQUENCE</scope>
    <source>
        <strain evidence="8">HKST-UBA01</strain>
    </source>
</reference>
<feature type="non-terminal residue" evidence="8">
    <location>
        <position position="1"/>
    </location>
</feature>
<organism evidence="8 9">
    <name type="scientific">candidate division WWE3 bacterium</name>
    <dbReference type="NCBI Taxonomy" id="2053526"/>
    <lineage>
        <taxon>Bacteria</taxon>
        <taxon>Katanobacteria</taxon>
    </lineage>
</organism>
<evidence type="ECO:0000256" key="7">
    <source>
        <dbReference type="SAM" id="Phobius"/>
    </source>
</evidence>
<evidence type="ECO:0000256" key="2">
    <source>
        <dbReference type="ARBA" id="ARBA00022982"/>
    </source>
</evidence>
<keyword evidence="7" id="KW-0472">Membrane</keyword>
<sequence length="77" mass="8233">LSLPGILLAAYHTLLQMGVVESITTCTAGVSCETDSLNLFGVITIPMLSLAGFIFITVVMYLAKTQTLKSSHTDKEL</sequence>
<evidence type="ECO:0000256" key="4">
    <source>
        <dbReference type="ARBA" id="ARBA00023157"/>
    </source>
</evidence>
<keyword evidence="7" id="KW-1133">Transmembrane helix</keyword>
<name>A0A955RQK1_UNCKA</name>
<keyword evidence="5" id="KW-0143">Chaperone</keyword>
<evidence type="ECO:0000256" key="6">
    <source>
        <dbReference type="ARBA" id="ARBA00023284"/>
    </source>
</evidence>
<comment type="caution">
    <text evidence="8">The sequence shown here is derived from an EMBL/GenBank/DDBJ whole genome shotgun (WGS) entry which is preliminary data.</text>
</comment>
<evidence type="ECO:0000256" key="5">
    <source>
        <dbReference type="ARBA" id="ARBA00023186"/>
    </source>
</evidence>
<dbReference type="AlphaFoldDB" id="A0A955RQK1"/>
<dbReference type="PANTHER" id="PTHR43469:SF1">
    <property type="entry name" value="SPBETA PROPHAGE-DERIVED DISULFIDE BOND FORMATION PROTEIN B"/>
    <property type="match status" value="1"/>
</dbReference>
<evidence type="ECO:0000313" key="9">
    <source>
        <dbReference type="Proteomes" id="UP000701698"/>
    </source>
</evidence>
<keyword evidence="1" id="KW-0813">Transport</keyword>
<dbReference type="SUPFAM" id="SSF158442">
    <property type="entry name" value="DsbB-like"/>
    <property type="match status" value="1"/>
</dbReference>
<dbReference type="EMBL" id="JAGQKX010000132">
    <property type="protein sequence ID" value="MCA9390567.1"/>
    <property type="molecule type" value="Genomic_DNA"/>
</dbReference>
<dbReference type="GO" id="GO:0016491">
    <property type="term" value="F:oxidoreductase activity"/>
    <property type="evidence" value="ECO:0007669"/>
    <property type="project" value="UniProtKB-KW"/>
</dbReference>
<evidence type="ECO:0000256" key="3">
    <source>
        <dbReference type="ARBA" id="ARBA00023002"/>
    </source>
</evidence>
<reference evidence="8" key="1">
    <citation type="submission" date="2020-04" db="EMBL/GenBank/DDBJ databases">
        <authorList>
            <person name="Zhang T."/>
        </authorList>
    </citation>
    <scope>NUCLEOTIDE SEQUENCE</scope>
    <source>
        <strain evidence="8">HKST-UBA01</strain>
    </source>
</reference>
<evidence type="ECO:0000313" key="8">
    <source>
        <dbReference type="EMBL" id="MCA9390567.1"/>
    </source>
</evidence>
<proteinExistence type="predicted"/>
<keyword evidence="6" id="KW-0676">Redox-active center</keyword>
<dbReference type="InterPro" id="IPR023380">
    <property type="entry name" value="DsbB-like_sf"/>
</dbReference>
<evidence type="ECO:0000256" key="1">
    <source>
        <dbReference type="ARBA" id="ARBA00022448"/>
    </source>
</evidence>
<keyword evidence="4" id="KW-1015">Disulfide bond</keyword>